<dbReference type="OrthoDB" id="346907at2759"/>
<evidence type="ECO:0000313" key="6">
    <source>
        <dbReference type="EMBL" id="TFK48834.1"/>
    </source>
</evidence>
<dbReference type="GO" id="GO:0004674">
    <property type="term" value="F:protein serine/threonine kinase activity"/>
    <property type="evidence" value="ECO:0007669"/>
    <property type="project" value="TreeGrafter"/>
</dbReference>
<name>A0A5C3MU57_9AGAM</name>
<dbReference type="InterPro" id="IPR001245">
    <property type="entry name" value="Ser-Thr/Tyr_kinase_cat_dom"/>
</dbReference>
<reference evidence="6 7" key="1">
    <citation type="journal article" date="2019" name="Nat. Ecol. Evol.">
        <title>Megaphylogeny resolves global patterns of mushroom evolution.</title>
        <authorList>
            <person name="Varga T."/>
            <person name="Krizsan K."/>
            <person name="Foldi C."/>
            <person name="Dima B."/>
            <person name="Sanchez-Garcia M."/>
            <person name="Sanchez-Ramirez S."/>
            <person name="Szollosi G.J."/>
            <person name="Szarkandi J.G."/>
            <person name="Papp V."/>
            <person name="Albert L."/>
            <person name="Andreopoulos W."/>
            <person name="Angelini C."/>
            <person name="Antonin V."/>
            <person name="Barry K.W."/>
            <person name="Bougher N.L."/>
            <person name="Buchanan P."/>
            <person name="Buyck B."/>
            <person name="Bense V."/>
            <person name="Catcheside P."/>
            <person name="Chovatia M."/>
            <person name="Cooper J."/>
            <person name="Damon W."/>
            <person name="Desjardin D."/>
            <person name="Finy P."/>
            <person name="Geml J."/>
            <person name="Haridas S."/>
            <person name="Hughes K."/>
            <person name="Justo A."/>
            <person name="Karasinski D."/>
            <person name="Kautmanova I."/>
            <person name="Kiss B."/>
            <person name="Kocsube S."/>
            <person name="Kotiranta H."/>
            <person name="LaButti K.M."/>
            <person name="Lechner B.E."/>
            <person name="Liimatainen K."/>
            <person name="Lipzen A."/>
            <person name="Lukacs Z."/>
            <person name="Mihaltcheva S."/>
            <person name="Morgado L.N."/>
            <person name="Niskanen T."/>
            <person name="Noordeloos M.E."/>
            <person name="Ohm R.A."/>
            <person name="Ortiz-Santana B."/>
            <person name="Ovrebo C."/>
            <person name="Racz N."/>
            <person name="Riley R."/>
            <person name="Savchenko A."/>
            <person name="Shiryaev A."/>
            <person name="Soop K."/>
            <person name="Spirin V."/>
            <person name="Szebenyi C."/>
            <person name="Tomsovsky M."/>
            <person name="Tulloss R.E."/>
            <person name="Uehling J."/>
            <person name="Grigoriev I.V."/>
            <person name="Vagvolgyi C."/>
            <person name="Papp T."/>
            <person name="Martin F.M."/>
            <person name="Miettinen O."/>
            <person name="Hibbett D.S."/>
            <person name="Nagy L.G."/>
        </authorList>
    </citation>
    <scope>NUCLEOTIDE SEQUENCE [LARGE SCALE GENOMIC DNA]</scope>
    <source>
        <strain evidence="6 7">OMC1185</strain>
    </source>
</reference>
<dbReference type="PROSITE" id="PS50011">
    <property type="entry name" value="PROTEIN_KINASE_DOM"/>
    <property type="match status" value="1"/>
</dbReference>
<dbReference type="InterPro" id="IPR051681">
    <property type="entry name" value="Ser/Thr_Kinases-Pseudokinases"/>
</dbReference>
<keyword evidence="2" id="KW-0547">Nucleotide-binding</keyword>
<evidence type="ECO:0000256" key="2">
    <source>
        <dbReference type="ARBA" id="ARBA00022741"/>
    </source>
</evidence>
<accession>A0A5C3MU57</accession>
<evidence type="ECO:0000256" key="3">
    <source>
        <dbReference type="ARBA" id="ARBA00022777"/>
    </source>
</evidence>
<dbReference type="Gene3D" id="1.10.510.10">
    <property type="entry name" value="Transferase(Phosphotransferase) domain 1"/>
    <property type="match status" value="1"/>
</dbReference>
<dbReference type="AlphaFoldDB" id="A0A5C3MU57"/>
<dbReference type="PANTHER" id="PTHR44329:SF288">
    <property type="entry name" value="MITOGEN-ACTIVATED PROTEIN KINASE KINASE KINASE 20"/>
    <property type="match status" value="1"/>
</dbReference>
<dbReference type="STRING" id="5364.A0A5C3MU57"/>
<protein>
    <submittedName>
        <fullName evidence="6">Kinase-like protein</fullName>
    </submittedName>
</protein>
<feature type="domain" description="Protein kinase" evidence="5">
    <location>
        <begin position="66"/>
        <end position="348"/>
    </location>
</feature>
<evidence type="ECO:0000313" key="7">
    <source>
        <dbReference type="Proteomes" id="UP000305948"/>
    </source>
</evidence>
<dbReference type="InterPro" id="IPR011009">
    <property type="entry name" value="Kinase-like_dom_sf"/>
</dbReference>
<gene>
    <name evidence="6" type="ORF">OE88DRAFT_1634455</name>
</gene>
<evidence type="ECO:0000256" key="4">
    <source>
        <dbReference type="ARBA" id="ARBA00022840"/>
    </source>
</evidence>
<keyword evidence="1" id="KW-0808">Transferase</keyword>
<dbReference type="InterPro" id="IPR008266">
    <property type="entry name" value="Tyr_kinase_AS"/>
</dbReference>
<dbReference type="PANTHER" id="PTHR44329">
    <property type="entry name" value="SERINE/THREONINE-PROTEIN KINASE TNNI3K-RELATED"/>
    <property type="match status" value="1"/>
</dbReference>
<evidence type="ECO:0000259" key="5">
    <source>
        <dbReference type="PROSITE" id="PS50011"/>
    </source>
</evidence>
<dbReference type="Pfam" id="PF07714">
    <property type="entry name" value="PK_Tyr_Ser-Thr"/>
    <property type="match status" value="1"/>
</dbReference>
<dbReference type="SUPFAM" id="SSF56112">
    <property type="entry name" value="Protein kinase-like (PK-like)"/>
    <property type="match status" value="1"/>
</dbReference>
<dbReference type="InterPro" id="IPR000719">
    <property type="entry name" value="Prot_kinase_dom"/>
</dbReference>
<dbReference type="Proteomes" id="UP000305948">
    <property type="component" value="Unassembled WGS sequence"/>
</dbReference>
<sequence length="354" mass="40369">MRLILSQVTRTPAADRRSAFDAWLAGSKPWPSYPHLHARAHRLLVKTSSNIGYVPEICYVHPTEEWNDGLPVAIGGFADVYRAELNGHTVALKKLRVFSSDMTDQGRAKMKMLCREAMIWQHLEHPNILQFLGIDCDLYAGQWCLVSLWMENGTIMRYLKKRQPPADVNVINYMLYEIAQGLAYLRWENIVHGDLRGANIMIDEYHHVRLTDFGLASFAETTRGPSAQTGKGGSIQFMAPELHDPMRFGFPRYETTPSTDMYAFACVCYEMYTGHAPWHKEEKHDAAVILRVCKGDRPVRPTPEECSGKVLTEEVWRLIDACWTQAANKRPDVREIARFLASILQPMVSQSFLP</sequence>
<keyword evidence="3 6" id="KW-0418">Kinase</keyword>
<keyword evidence="7" id="KW-1185">Reference proteome</keyword>
<proteinExistence type="predicted"/>
<keyword evidence="4" id="KW-0067">ATP-binding</keyword>
<organism evidence="6 7">
    <name type="scientific">Heliocybe sulcata</name>
    <dbReference type="NCBI Taxonomy" id="5364"/>
    <lineage>
        <taxon>Eukaryota</taxon>
        <taxon>Fungi</taxon>
        <taxon>Dikarya</taxon>
        <taxon>Basidiomycota</taxon>
        <taxon>Agaricomycotina</taxon>
        <taxon>Agaricomycetes</taxon>
        <taxon>Gloeophyllales</taxon>
        <taxon>Gloeophyllaceae</taxon>
        <taxon>Heliocybe</taxon>
    </lineage>
</organism>
<dbReference type="EMBL" id="ML213518">
    <property type="protein sequence ID" value="TFK48834.1"/>
    <property type="molecule type" value="Genomic_DNA"/>
</dbReference>
<dbReference type="GO" id="GO:0005524">
    <property type="term" value="F:ATP binding"/>
    <property type="evidence" value="ECO:0007669"/>
    <property type="project" value="UniProtKB-KW"/>
</dbReference>
<dbReference type="PROSITE" id="PS00109">
    <property type="entry name" value="PROTEIN_KINASE_TYR"/>
    <property type="match status" value="1"/>
</dbReference>
<evidence type="ECO:0000256" key="1">
    <source>
        <dbReference type="ARBA" id="ARBA00022679"/>
    </source>
</evidence>